<dbReference type="InterPro" id="IPR050109">
    <property type="entry name" value="HTH-type_TetR-like_transc_reg"/>
</dbReference>
<keyword evidence="7" id="KW-1185">Reference proteome</keyword>
<dbReference type="InterPro" id="IPR001647">
    <property type="entry name" value="HTH_TetR"/>
</dbReference>
<feature type="domain" description="HTH tetR-type" evidence="5">
    <location>
        <begin position="4"/>
        <end position="64"/>
    </location>
</feature>
<comment type="caution">
    <text evidence="6">The sequence shown here is derived from an EMBL/GenBank/DDBJ whole genome shotgun (WGS) entry which is preliminary data.</text>
</comment>
<keyword evidence="2 4" id="KW-0238">DNA-binding</keyword>
<dbReference type="PRINTS" id="PR00455">
    <property type="entry name" value="HTHTETR"/>
</dbReference>
<evidence type="ECO:0000256" key="1">
    <source>
        <dbReference type="ARBA" id="ARBA00023015"/>
    </source>
</evidence>
<keyword evidence="1" id="KW-0805">Transcription regulation</keyword>
<dbReference type="InterPro" id="IPR009057">
    <property type="entry name" value="Homeodomain-like_sf"/>
</dbReference>
<evidence type="ECO:0000313" key="7">
    <source>
        <dbReference type="Proteomes" id="UP001558474"/>
    </source>
</evidence>
<evidence type="ECO:0000256" key="4">
    <source>
        <dbReference type="PROSITE-ProRule" id="PRU00335"/>
    </source>
</evidence>
<proteinExistence type="predicted"/>
<dbReference type="PROSITE" id="PS50977">
    <property type="entry name" value="HTH_TETR_2"/>
    <property type="match status" value="1"/>
</dbReference>
<reference evidence="6 7" key="1">
    <citation type="submission" date="2024-04" db="EMBL/GenBank/DDBJ databases">
        <title>Genomic Markers of Mycobacteria.</title>
        <authorList>
            <person name="Soliman M.S."/>
            <person name="Elkholy A."/>
            <person name="Soliman N.S."/>
            <person name="Abbas A."/>
            <person name="Khayrat S."/>
            <person name="Shawky S."/>
        </authorList>
    </citation>
    <scope>NUCLEOTIDE SEQUENCE [LARGE SCALE GENOMIC DNA]</scope>
    <source>
        <strain evidence="6 7">Egy-CU-AM5</strain>
    </source>
</reference>
<dbReference type="Proteomes" id="UP001558474">
    <property type="component" value="Unassembled WGS sequence"/>
</dbReference>
<dbReference type="PANTHER" id="PTHR30055">
    <property type="entry name" value="HTH-TYPE TRANSCRIPTIONAL REGULATOR RUTR"/>
    <property type="match status" value="1"/>
</dbReference>
<evidence type="ECO:0000313" key="6">
    <source>
        <dbReference type="EMBL" id="MEX3742852.1"/>
    </source>
</evidence>
<dbReference type="PANTHER" id="PTHR30055:SF234">
    <property type="entry name" value="HTH-TYPE TRANSCRIPTIONAL REGULATOR BETI"/>
    <property type="match status" value="1"/>
</dbReference>
<dbReference type="Gene3D" id="1.10.357.10">
    <property type="entry name" value="Tetracycline Repressor, domain 2"/>
    <property type="match status" value="1"/>
</dbReference>
<dbReference type="RefSeq" id="WP_368574525.1">
    <property type="nucleotide sequence ID" value="NZ_JBDLOU010000121.1"/>
</dbReference>
<keyword evidence="3" id="KW-0804">Transcription</keyword>
<protein>
    <submittedName>
        <fullName evidence="6">TetR/AcrR family transcriptional regulator</fullName>
    </submittedName>
</protein>
<dbReference type="SUPFAM" id="SSF46689">
    <property type="entry name" value="Homeodomain-like"/>
    <property type="match status" value="1"/>
</dbReference>
<organism evidence="6 7">
    <name type="scientific">Mycolicibacterium porcinum</name>
    <dbReference type="NCBI Taxonomy" id="39693"/>
    <lineage>
        <taxon>Bacteria</taxon>
        <taxon>Bacillati</taxon>
        <taxon>Actinomycetota</taxon>
        <taxon>Actinomycetes</taxon>
        <taxon>Mycobacteriales</taxon>
        <taxon>Mycobacteriaceae</taxon>
        <taxon>Mycolicibacterium</taxon>
    </lineage>
</organism>
<sequence length="196" mass="20584">MPREQREQAILTAAAAEFAASGYAGAHMSVIAAGAEVSKALVLSYFGSKEDLYVACVERAGETLAAAIGNAIPVPSGGAADGERVLEAIFTTLAERPGDWPVLYDRSVPAGRAREAARRQRTILRQQAAAGVSRALTAAGLDDPDDLSAATLVWEHIVSALVQWWRHHPDESATAMTARARRVLAAASGRPVAGVE</sequence>
<feature type="DNA-binding region" description="H-T-H motif" evidence="4">
    <location>
        <begin position="27"/>
        <end position="46"/>
    </location>
</feature>
<gene>
    <name evidence="6" type="ORF">ABFW12_31890</name>
</gene>
<name>A0ABV3VN87_9MYCO</name>
<evidence type="ECO:0000256" key="2">
    <source>
        <dbReference type="ARBA" id="ARBA00023125"/>
    </source>
</evidence>
<accession>A0ABV3VN87</accession>
<evidence type="ECO:0000259" key="5">
    <source>
        <dbReference type="PROSITE" id="PS50977"/>
    </source>
</evidence>
<dbReference type="Pfam" id="PF00440">
    <property type="entry name" value="TetR_N"/>
    <property type="match status" value="1"/>
</dbReference>
<evidence type="ECO:0000256" key="3">
    <source>
        <dbReference type="ARBA" id="ARBA00023163"/>
    </source>
</evidence>
<dbReference type="EMBL" id="JBDLOU010000121">
    <property type="protein sequence ID" value="MEX3742852.1"/>
    <property type="molecule type" value="Genomic_DNA"/>
</dbReference>